<dbReference type="Pfam" id="PF00067">
    <property type="entry name" value="p450"/>
    <property type="match status" value="1"/>
</dbReference>
<dbReference type="InterPro" id="IPR050121">
    <property type="entry name" value="Cytochrome_P450_monoxygenase"/>
</dbReference>
<dbReference type="PANTHER" id="PTHR24305">
    <property type="entry name" value="CYTOCHROME P450"/>
    <property type="match status" value="1"/>
</dbReference>
<accession>A0A4Z1FMX4</accession>
<evidence type="ECO:0000256" key="7">
    <source>
        <dbReference type="SAM" id="Phobius"/>
    </source>
</evidence>
<dbReference type="InterPro" id="IPR036396">
    <property type="entry name" value="Cyt_P450_sf"/>
</dbReference>
<keyword evidence="4" id="KW-0843">Virulence</keyword>
<protein>
    <recommendedName>
        <fullName evidence="10">Cytochrome P450 monooxygenase</fullName>
    </recommendedName>
</protein>
<evidence type="ECO:0000256" key="2">
    <source>
        <dbReference type="ARBA" id="ARBA00022723"/>
    </source>
</evidence>
<evidence type="ECO:0000313" key="8">
    <source>
        <dbReference type="EMBL" id="TGO22871.1"/>
    </source>
</evidence>
<dbReference type="AlphaFoldDB" id="A0A4Z1FMX4"/>
<keyword evidence="5 6" id="KW-0349">Heme</keyword>
<dbReference type="PROSITE" id="PS00086">
    <property type="entry name" value="CYTOCHROME_P450"/>
    <property type="match status" value="1"/>
</dbReference>
<evidence type="ECO:0000256" key="3">
    <source>
        <dbReference type="ARBA" id="ARBA00023004"/>
    </source>
</evidence>
<feature type="binding site" description="axial binding residue" evidence="5">
    <location>
        <position position="460"/>
    </location>
    <ligand>
        <name>heme</name>
        <dbReference type="ChEBI" id="CHEBI:30413"/>
    </ligand>
    <ligandPart>
        <name>Fe</name>
        <dbReference type="ChEBI" id="CHEBI:18248"/>
    </ligandPart>
</feature>
<evidence type="ECO:0000256" key="1">
    <source>
        <dbReference type="ARBA" id="ARBA00001971"/>
    </source>
</evidence>
<dbReference type="CDD" id="cd11058">
    <property type="entry name" value="CYP60B-like"/>
    <property type="match status" value="1"/>
</dbReference>
<dbReference type="SUPFAM" id="SSF48264">
    <property type="entry name" value="Cytochrome P450"/>
    <property type="match status" value="1"/>
</dbReference>
<dbReference type="EMBL" id="PQXI01000152">
    <property type="protein sequence ID" value="TGO22871.1"/>
    <property type="molecule type" value="Genomic_DNA"/>
</dbReference>
<comment type="similarity">
    <text evidence="6">Belongs to the cytochrome P450 family.</text>
</comment>
<dbReference type="InterPro" id="IPR001128">
    <property type="entry name" value="Cyt_P450"/>
</dbReference>
<keyword evidence="7" id="KW-1133">Transmembrane helix</keyword>
<dbReference type="PRINTS" id="PR00463">
    <property type="entry name" value="EP450I"/>
</dbReference>
<dbReference type="Gene3D" id="1.10.630.10">
    <property type="entry name" value="Cytochrome P450"/>
    <property type="match status" value="1"/>
</dbReference>
<dbReference type="PRINTS" id="PR00385">
    <property type="entry name" value="P450"/>
</dbReference>
<evidence type="ECO:0000313" key="9">
    <source>
        <dbReference type="Proteomes" id="UP000297910"/>
    </source>
</evidence>
<keyword evidence="3 5" id="KW-0408">Iron</keyword>
<dbReference type="GO" id="GO:0020037">
    <property type="term" value="F:heme binding"/>
    <property type="evidence" value="ECO:0007669"/>
    <property type="project" value="InterPro"/>
</dbReference>
<sequence>MDHYFPNEFGPKAVSLYFVGFFLAYNTFRVFYNYFFHPLSKYPGPLLWRISRLPYAISLSRGNLVHDTWAIHTKYGKVVRLAPDELSFIDGQAWHDIYGARGRGHSEFTKNPAWIRPAPNGVFSILDSFEDDHTRQRKILNHAFSPSALKAQEPFLQNYTGLLIQEARTRRFLDLKDWYNFTTFDITASGIFGDLTFGQSFECLAKGKYHRWVSFLFAHLKASCLLASITFYPVIDKILWYCIPKSAFNERIYHFRRSVEWVQKRLNLETGRNDFMSYIVGANTKNTMTMPEIEATAGTLVIAGSETTSTVLLSTTRNLMLQPEKMEKLKKEIRETFADESEITLKALENLPYLTAVFQENFRYTPPVPCSIPRTVPDGGDTIAGDMYPGGTFVGLPQIAAYRYADHFAHADHFIPERWLSSTSSPLFEPTTCDPYFDKETFKDDNFKIVQPFSVGPRNCIAQVLAHAEMKLILGRLLWNFDLRIPEGRGGEDCYKKLWVEQKTYGLWVKEPYVLEMVPVVRQNKEVGSSA</sequence>
<dbReference type="GO" id="GO:0005506">
    <property type="term" value="F:iron ion binding"/>
    <property type="evidence" value="ECO:0007669"/>
    <property type="project" value="InterPro"/>
</dbReference>
<evidence type="ECO:0008006" key="10">
    <source>
        <dbReference type="Google" id="ProtNLM"/>
    </source>
</evidence>
<evidence type="ECO:0000256" key="4">
    <source>
        <dbReference type="ARBA" id="ARBA00023026"/>
    </source>
</evidence>
<name>A0A4Z1FMX4_9HELO</name>
<dbReference type="Proteomes" id="UP000297910">
    <property type="component" value="Unassembled WGS sequence"/>
</dbReference>
<keyword evidence="2 5" id="KW-0479">Metal-binding</keyword>
<keyword evidence="9" id="KW-1185">Reference proteome</keyword>
<feature type="transmembrane region" description="Helical" evidence="7">
    <location>
        <begin position="14"/>
        <end position="32"/>
    </location>
</feature>
<evidence type="ECO:0000256" key="6">
    <source>
        <dbReference type="RuleBase" id="RU000461"/>
    </source>
</evidence>
<keyword evidence="7" id="KW-0812">Transmembrane</keyword>
<comment type="cofactor">
    <cofactor evidence="1 5">
        <name>heme</name>
        <dbReference type="ChEBI" id="CHEBI:30413"/>
    </cofactor>
</comment>
<keyword evidence="6" id="KW-0503">Monooxygenase</keyword>
<gene>
    <name evidence="8" type="ORF">BPAE_0152g00260</name>
</gene>
<evidence type="ECO:0000256" key="5">
    <source>
        <dbReference type="PIRSR" id="PIRSR602401-1"/>
    </source>
</evidence>
<dbReference type="GO" id="GO:0004497">
    <property type="term" value="F:monooxygenase activity"/>
    <property type="evidence" value="ECO:0007669"/>
    <property type="project" value="UniProtKB-KW"/>
</dbReference>
<dbReference type="GO" id="GO:0016705">
    <property type="term" value="F:oxidoreductase activity, acting on paired donors, with incorporation or reduction of molecular oxygen"/>
    <property type="evidence" value="ECO:0007669"/>
    <property type="project" value="InterPro"/>
</dbReference>
<reference evidence="8 9" key="1">
    <citation type="submission" date="2017-12" db="EMBL/GenBank/DDBJ databases">
        <title>Comparative genomics of Botrytis spp.</title>
        <authorList>
            <person name="Valero-Jimenez C.A."/>
            <person name="Tapia P."/>
            <person name="Veloso J."/>
            <person name="Silva-Moreno E."/>
            <person name="Staats M."/>
            <person name="Valdes J.H."/>
            <person name="Van Kan J.A.L."/>
        </authorList>
    </citation>
    <scope>NUCLEOTIDE SEQUENCE [LARGE SCALE GENOMIC DNA]</scope>
    <source>
        <strain evidence="8 9">Bp0003</strain>
    </source>
</reference>
<keyword evidence="6" id="KW-0560">Oxidoreductase</keyword>
<dbReference type="InterPro" id="IPR017972">
    <property type="entry name" value="Cyt_P450_CS"/>
</dbReference>
<comment type="caution">
    <text evidence="8">The sequence shown here is derived from an EMBL/GenBank/DDBJ whole genome shotgun (WGS) entry which is preliminary data.</text>
</comment>
<proteinExistence type="inferred from homology"/>
<organism evidence="8 9">
    <name type="scientific">Botrytis paeoniae</name>
    <dbReference type="NCBI Taxonomy" id="278948"/>
    <lineage>
        <taxon>Eukaryota</taxon>
        <taxon>Fungi</taxon>
        <taxon>Dikarya</taxon>
        <taxon>Ascomycota</taxon>
        <taxon>Pezizomycotina</taxon>
        <taxon>Leotiomycetes</taxon>
        <taxon>Helotiales</taxon>
        <taxon>Sclerotiniaceae</taxon>
        <taxon>Botrytis</taxon>
    </lineage>
</organism>
<keyword evidence="7" id="KW-0472">Membrane</keyword>
<dbReference type="InterPro" id="IPR002401">
    <property type="entry name" value="Cyt_P450_E_grp-I"/>
</dbReference>
<dbReference type="PANTHER" id="PTHR24305:SF199">
    <property type="entry name" value="P450, PUTATIVE (EUROFUNG)-RELATED"/>
    <property type="match status" value="1"/>
</dbReference>